<dbReference type="RefSeq" id="YP_006907173.1">
    <property type="nucleotide sequence ID" value="NC_018852.1"/>
</dbReference>
<proteinExistence type="predicted"/>
<dbReference type="EMBL" id="JX262220">
    <property type="protein sequence ID" value="AFT97731.1"/>
    <property type="molecule type" value="Genomic_DNA"/>
</dbReference>
<protein>
    <submittedName>
        <fullName evidence="2">Uncharacterized protein</fullName>
    </submittedName>
</protein>
<evidence type="ECO:0000256" key="1">
    <source>
        <dbReference type="SAM" id="MobiDB-lite"/>
    </source>
</evidence>
<sequence length="60" mass="6506">MAEFSREGTSSQESVAYLTQYEGVDSMTRSGTSTPVMKAKVDLPGHLPDPLSPRHTPETP</sequence>
<name>K4HNL1_9CAUD</name>
<evidence type="ECO:0000313" key="3">
    <source>
        <dbReference type="Proteomes" id="UP000008047"/>
    </source>
</evidence>
<dbReference type="GeneID" id="13827544"/>
<organism evidence="2 3">
    <name type="scientific">Propionibacterium phage P100D</name>
    <dbReference type="NCBI Taxonomy" id="1229789"/>
    <lineage>
        <taxon>Viruses</taxon>
        <taxon>Duplodnaviria</taxon>
        <taxon>Heunggongvirae</taxon>
        <taxon>Uroviricota</taxon>
        <taxon>Caudoviricetes</taxon>
        <taxon>Pahexavirus</taxon>
        <taxon>Pahexavirus P100D</taxon>
    </lineage>
</organism>
<dbReference type="KEGG" id="vg:13827544"/>
<accession>K4HNL1</accession>
<evidence type="ECO:0000313" key="2">
    <source>
        <dbReference type="EMBL" id="AFT97731.1"/>
    </source>
</evidence>
<keyword evidence="3" id="KW-1185">Reference proteome</keyword>
<feature type="region of interest" description="Disordered" evidence="1">
    <location>
        <begin position="26"/>
        <end position="60"/>
    </location>
</feature>
<dbReference type="Proteomes" id="UP000008047">
    <property type="component" value="Segment"/>
</dbReference>
<reference evidence="2 3" key="1">
    <citation type="journal article" date="2012" name="MBio">
        <title>Propionibacterium acnes Bacteriophages Display Limited Genetic Diversity and Broad Killing Activity against Bacterial Skin Isolates.</title>
        <authorList>
            <person name="Marinelli L.J."/>
            <person name="Fitz-Gibbon S."/>
            <person name="Hayes C."/>
            <person name="Bowman C."/>
            <person name="Inkeles M."/>
            <person name="Loncaric A."/>
            <person name="Russell D.A."/>
            <person name="Jacobs-Sera D."/>
            <person name="Cokus S."/>
            <person name="Pellegrini M."/>
            <person name="Kim J."/>
            <person name="Miller J.F."/>
            <person name="Hatfull G.F."/>
            <person name="Modlin R.L."/>
        </authorList>
    </citation>
    <scope>NUCLEOTIDE SEQUENCE [LARGE SCALE GENOMIC DNA]</scope>
</reference>
<gene>
    <name evidence="2" type="primary">44</name>
    <name evidence="2" type="ORF">P100D_44</name>
</gene>